<dbReference type="InterPro" id="IPR013324">
    <property type="entry name" value="RNA_pol_sigma_r3/r4-like"/>
</dbReference>
<dbReference type="InterPro" id="IPR039425">
    <property type="entry name" value="RNA_pol_sigma-70-like"/>
</dbReference>
<dbReference type="InterPro" id="IPR013249">
    <property type="entry name" value="RNA_pol_sigma70_r4_t2"/>
</dbReference>
<evidence type="ECO:0000256" key="2">
    <source>
        <dbReference type="ARBA" id="ARBA00023015"/>
    </source>
</evidence>
<feature type="domain" description="RNA polymerase sigma-70 region 2" evidence="7">
    <location>
        <begin position="51"/>
        <end position="118"/>
    </location>
</feature>
<evidence type="ECO:0000259" key="8">
    <source>
        <dbReference type="Pfam" id="PF08281"/>
    </source>
</evidence>
<comment type="caution">
    <text evidence="9">The sequence shown here is derived from an EMBL/GenBank/DDBJ whole genome shotgun (WGS) entry which is preliminary data.</text>
</comment>
<dbReference type="RefSeq" id="WP_320508363.1">
    <property type="nucleotide sequence ID" value="NZ_JAXCLW010000002.1"/>
</dbReference>
<evidence type="ECO:0000259" key="7">
    <source>
        <dbReference type="Pfam" id="PF04542"/>
    </source>
</evidence>
<accession>A0ABU5ECP5</accession>
<feature type="compositionally biased region" description="Polar residues" evidence="6">
    <location>
        <begin position="8"/>
        <end position="20"/>
    </location>
</feature>
<feature type="domain" description="RNA polymerase sigma factor 70 region 4 type 2" evidence="8">
    <location>
        <begin position="150"/>
        <end position="202"/>
    </location>
</feature>
<dbReference type="PANTHER" id="PTHR43133:SF58">
    <property type="entry name" value="ECF RNA POLYMERASE SIGMA FACTOR SIGD"/>
    <property type="match status" value="1"/>
</dbReference>
<evidence type="ECO:0000256" key="1">
    <source>
        <dbReference type="ARBA" id="ARBA00010641"/>
    </source>
</evidence>
<evidence type="ECO:0000313" key="10">
    <source>
        <dbReference type="Proteomes" id="UP001279642"/>
    </source>
</evidence>
<sequence>MTKGGTLAQDNRQRTGNAKTRSAAGNAEAWTDMAALFVLAQNGDKSAYEALLQALRPYLRALAARRLSRPQDIDDTVQEIFLSIHAIRHTFDPDRPLQPWINVIAERRIADRLRRLYRERARETELPEHEDETFVADDANMVTEASLDMRAVYRALEQLPPGQRQAISLVKIKGMSLREAAAVTGQSEGAVKLAVHRAMKALRRALGAAETGER</sequence>
<dbReference type="InterPro" id="IPR007627">
    <property type="entry name" value="RNA_pol_sigma70_r2"/>
</dbReference>
<dbReference type="Pfam" id="PF04542">
    <property type="entry name" value="Sigma70_r2"/>
    <property type="match status" value="1"/>
</dbReference>
<dbReference type="SUPFAM" id="SSF88946">
    <property type="entry name" value="Sigma2 domain of RNA polymerase sigma factors"/>
    <property type="match status" value="1"/>
</dbReference>
<dbReference type="CDD" id="cd06171">
    <property type="entry name" value="Sigma70_r4"/>
    <property type="match status" value="1"/>
</dbReference>
<keyword evidence="10" id="KW-1185">Reference proteome</keyword>
<dbReference type="Proteomes" id="UP001279642">
    <property type="component" value="Unassembled WGS sequence"/>
</dbReference>
<dbReference type="SUPFAM" id="SSF88659">
    <property type="entry name" value="Sigma3 and sigma4 domains of RNA polymerase sigma factors"/>
    <property type="match status" value="1"/>
</dbReference>
<dbReference type="InterPro" id="IPR013325">
    <property type="entry name" value="RNA_pol_sigma_r2"/>
</dbReference>
<dbReference type="Gene3D" id="1.10.1740.10">
    <property type="match status" value="1"/>
</dbReference>
<feature type="region of interest" description="Disordered" evidence="6">
    <location>
        <begin position="1"/>
        <end position="24"/>
    </location>
</feature>
<keyword evidence="5" id="KW-0804">Transcription</keyword>
<dbReference type="EMBL" id="JAXCLW010000002">
    <property type="protein sequence ID" value="MDY0883325.1"/>
    <property type="molecule type" value="Genomic_DNA"/>
</dbReference>
<protein>
    <submittedName>
        <fullName evidence="9">Sigma-70 family RNA polymerase sigma factor</fullName>
    </submittedName>
</protein>
<dbReference type="Gene3D" id="1.10.10.10">
    <property type="entry name" value="Winged helix-like DNA-binding domain superfamily/Winged helix DNA-binding domain"/>
    <property type="match status" value="1"/>
</dbReference>
<reference evidence="9 10" key="1">
    <citation type="journal article" date="2016" name="Antonie Van Leeuwenhoek">
        <title>Dongia soli sp. nov., isolated from soil from Dokdo, Korea.</title>
        <authorList>
            <person name="Kim D.U."/>
            <person name="Lee H."/>
            <person name="Kim H."/>
            <person name="Kim S.G."/>
            <person name="Ka J.O."/>
        </authorList>
    </citation>
    <scope>NUCLEOTIDE SEQUENCE [LARGE SCALE GENOMIC DNA]</scope>
    <source>
        <strain evidence="9 10">D78</strain>
    </source>
</reference>
<dbReference type="InterPro" id="IPR014284">
    <property type="entry name" value="RNA_pol_sigma-70_dom"/>
</dbReference>
<evidence type="ECO:0000256" key="6">
    <source>
        <dbReference type="SAM" id="MobiDB-lite"/>
    </source>
</evidence>
<evidence type="ECO:0000256" key="5">
    <source>
        <dbReference type="ARBA" id="ARBA00023163"/>
    </source>
</evidence>
<keyword evidence="4" id="KW-0238">DNA-binding</keyword>
<dbReference type="InterPro" id="IPR036388">
    <property type="entry name" value="WH-like_DNA-bd_sf"/>
</dbReference>
<keyword evidence="2" id="KW-0805">Transcription regulation</keyword>
<evidence type="ECO:0000313" key="9">
    <source>
        <dbReference type="EMBL" id="MDY0883325.1"/>
    </source>
</evidence>
<dbReference type="PANTHER" id="PTHR43133">
    <property type="entry name" value="RNA POLYMERASE ECF-TYPE SIGMA FACTO"/>
    <property type="match status" value="1"/>
</dbReference>
<organism evidence="9 10">
    <name type="scientific">Dongia soli</name>
    <dbReference type="NCBI Taxonomy" id="600628"/>
    <lineage>
        <taxon>Bacteria</taxon>
        <taxon>Pseudomonadati</taxon>
        <taxon>Pseudomonadota</taxon>
        <taxon>Alphaproteobacteria</taxon>
        <taxon>Rhodospirillales</taxon>
        <taxon>Dongiaceae</taxon>
        <taxon>Dongia</taxon>
    </lineage>
</organism>
<keyword evidence="3" id="KW-0731">Sigma factor</keyword>
<evidence type="ECO:0000256" key="4">
    <source>
        <dbReference type="ARBA" id="ARBA00023125"/>
    </source>
</evidence>
<evidence type="ECO:0000256" key="3">
    <source>
        <dbReference type="ARBA" id="ARBA00023082"/>
    </source>
</evidence>
<name>A0ABU5ECP5_9PROT</name>
<dbReference type="Pfam" id="PF08281">
    <property type="entry name" value="Sigma70_r4_2"/>
    <property type="match status" value="1"/>
</dbReference>
<gene>
    <name evidence="9" type="ORF">SMD27_10755</name>
</gene>
<comment type="similarity">
    <text evidence="1">Belongs to the sigma-70 factor family. ECF subfamily.</text>
</comment>
<proteinExistence type="inferred from homology"/>
<dbReference type="NCBIfam" id="TIGR02937">
    <property type="entry name" value="sigma70-ECF"/>
    <property type="match status" value="1"/>
</dbReference>